<dbReference type="SUPFAM" id="SSF46689">
    <property type="entry name" value="Homeodomain-like"/>
    <property type="match status" value="1"/>
</dbReference>
<dbReference type="GO" id="GO:0000976">
    <property type="term" value="F:transcription cis-regulatory region binding"/>
    <property type="evidence" value="ECO:0007669"/>
    <property type="project" value="TreeGrafter"/>
</dbReference>
<reference evidence="6 7" key="1">
    <citation type="submission" date="2018-10" db="EMBL/GenBank/DDBJ databases">
        <title>Isolation from cow dung.</title>
        <authorList>
            <person name="Ling L."/>
        </authorList>
    </citation>
    <scope>NUCLEOTIDE SEQUENCE [LARGE SCALE GENOMIC DNA]</scope>
    <source>
        <strain evidence="6 7">NEAU-LL90</strain>
    </source>
</reference>
<evidence type="ECO:0000313" key="6">
    <source>
        <dbReference type="EMBL" id="RMI32339.1"/>
    </source>
</evidence>
<dbReference type="RefSeq" id="WP_122188681.1">
    <property type="nucleotide sequence ID" value="NZ_RFFH01000005.1"/>
</dbReference>
<dbReference type="PANTHER" id="PTHR30055">
    <property type="entry name" value="HTH-TYPE TRANSCRIPTIONAL REGULATOR RUTR"/>
    <property type="match status" value="1"/>
</dbReference>
<dbReference type="InterPro" id="IPR025996">
    <property type="entry name" value="MT1864/Rv1816-like_C"/>
</dbReference>
<dbReference type="EMBL" id="RFFH01000005">
    <property type="protein sequence ID" value="RMI32339.1"/>
    <property type="molecule type" value="Genomic_DNA"/>
</dbReference>
<dbReference type="InterPro" id="IPR036271">
    <property type="entry name" value="Tet_transcr_reg_TetR-rel_C_sf"/>
</dbReference>
<gene>
    <name evidence="6" type="ORF">EBN03_15305</name>
</gene>
<dbReference type="InterPro" id="IPR009057">
    <property type="entry name" value="Homeodomain-like_sf"/>
</dbReference>
<dbReference type="GO" id="GO:0003700">
    <property type="term" value="F:DNA-binding transcription factor activity"/>
    <property type="evidence" value="ECO:0007669"/>
    <property type="project" value="TreeGrafter"/>
</dbReference>
<dbReference type="Pfam" id="PF00440">
    <property type="entry name" value="TetR_N"/>
    <property type="match status" value="1"/>
</dbReference>
<dbReference type="SUPFAM" id="SSF48498">
    <property type="entry name" value="Tetracyclin repressor-like, C-terminal domain"/>
    <property type="match status" value="1"/>
</dbReference>
<dbReference type="InterPro" id="IPR001647">
    <property type="entry name" value="HTH_TetR"/>
</dbReference>
<evidence type="ECO:0000256" key="3">
    <source>
        <dbReference type="ARBA" id="ARBA00023163"/>
    </source>
</evidence>
<evidence type="ECO:0000256" key="1">
    <source>
        <dbReference type="ARBA" id="ARBA00023015"/>
    </source>
</evidence>
<evidence type="ECO:0000256" key="4">
    <source>
        <dbReference type="PROSITE-ProRule" id="PRU00335"/>
    </source>
</evidence>
<keyword evidence="7" id="KW-1185">Reference proteome</keyword>
<organism evidence="6 7">
    <name type="scientific">Nocardia stercoris</name>
    <dbReference type="NCBI Taxonomy" id="2483361"/>
    <lineage>
        <taxon>Bacteria</taxon>
        <taxon>Bacillati</taxon>
        <taxon>Actinomycetota</taxon>
        <taxon>Actinomycetes</taxon>
        <taxon>Mycobacteriales</taxon>
        <taxon>Nocardiaceae</taxon>
        <taxon>Nocardia</taxon>
    </lineage>
</organism>
<protein>
    <submittedName>
        <fullName evidence="6">TetR/AcrR family transcriptional regulator</fullName>
    </submittedName>
</protein>
<accession>A0A3M2L3P6</accession>
<dbReference type="AlphaFoldDB" id="A0A3M2L3P6"/>
<proteinExistence type="predicted"/>
<dbReference type="Gene3D" id="1.10.357.10">
    <property type="entry name" value="Tetracycline Repressor, domain 2"/>
    <property type="match status" value="1"/>
</dbReference>
<evidence type="ECO:0000256" key="2">
    <source>
        <dbReference type="ARBA" id="ARBA00023125"/>
    </source>
</evidence>
<dbReference type="Pfam" id="PF13305">
    <property type="entry name" value="TetR_C_33"/>
    <property type="match status" value="1"/>
</dbReference>
<keyword evidence="3" id="KW-0804">Transcription</keyword>
<keyword evidence="1" id="KW-0805">Transcription regulation</keyword>
<evidence type="ECO:0000259" key="5">
    <source>
        <dbReference type="PROSITE" id="PS50977"/>
    </source>
</evidence>
<comment type="caution">
    <text evidence="6">The sequence shown here is derived from an EMBL/GenBank/DDBJ whole genome shotgun (WGS) entry which is preliminary data.</text>
</comment>
<feature type="DNA-binding region" description="H-T-H motif" evidence="4">
    <location>
        <begin position="41"/>
        <end position="60"/>
    </location>
</feature>
<keyword evidence="2 4" id="KW-0238">DNA-binding</keyword>
<feature type="domain" description="HTH tetR-type" evidence="5">
    <location>
        <begin position="17"/>
        <end position="78"/>
    </location>
</feature>
<dbReference type="PANTHER" id="PTHR30055:SF220">
    <property type="entry name" value="TETR-FAMILY REGULATORY PROTEIN"/>
    <property type="match status" value="1"/>
</dbReference>
<name>A0A3M2L3P6_9NOCA</name>
<sequence>MSDTPARTAQRSTYRHGALREALIDAGVAMARAGGGPEAIVLREAARRAGVAPNAAYTHFKDREALVQAVARVALARLAAAMTAEQDALPDLEDPAAVARARFRAVGAGYLRFARTEPGLFRTAFATQQDVSAVAEPAAAGPTGRSAIALLGEALDGLVDAHLLAPQRRAGAEFLAWPTVHGLACLVVEGPLRFLDTGQLDDLTTQLLDMIDRGI</sequence>
<evidence type="ECO:0000313" key="7">
    <source>
        <dbReference type="Proteomes" id="UP000279275"/>
    </source>
</evidence>
<dbReference type="PROSITE" id="PS50977">
    <property type="entry name" value="HTH_TETR_2"/>
    <property type="match status" value="1"/>
</dbReference>
<dbReference type="Proteomes" id="UP000279275">
    <property type="component" value="Unassembled WGS sequence"/>
</dbReference>
<dbReference type="OrthoDB" id="3173376at2"/>
<dbReference type="InterPro" id="IPR050109">
    <property type="entry name" value="HTH-type_TetR-like_transc_reg"/>
</dbReference>